<keyword evidence="2" id="KW-1185">Reference proteome</keyword>
<comment type="caution">
    <text evidence="1">The sequence shown here is derived from an EMBL/GenBank/DDBJ whole genome shotgun (WGS) entry which is preliminary data.</text>
</comment>
<gene>
    <name evidence="1" type="ORF">ABIE08_003601</name>
</gene>
<name>A0ABV2R4S9_9HYPH</name>
<reference evidence="1 2" key="1">
    <citation type="submission" date="2024-06" db="EMBL/GenBank/DDBJ databases">
        <title>Sorghum-associated microbial communities from plants grown in Nebraska, USA.</title>
        <authorList>
            <person name="Schachtman D."/>
        </authorList>
    </citation>
    <scope>NUCLEOTIDE SEQUENCE [LARGE SCALE GENOMIC DNA]</scope>
    <source>
        <strain evidence="1 2">3207</strain>
    </source>
</reference>
<dbReference type="RefSeq" id="WP_354553175.1">
    <property type="nucleotide sequence ID" value="NZ_JBEPSM010000003.1"/>
</dbReference>
<dbReference type="SUPFAM" id="SSF54909">
    <property type="entry name" value="Dimeric alpha+beta barrel"/>
    <property type="match status" value="2"/>
</dbReference>
<protein>
    <submittedName>
        <fullName evidence="1">Uncharacterized protein YbaA (DUF1428 family)</fullName>
    </submittedName>
</protein>
<dbReference type="Pfam" id="PF07237">
    <property type="entry name" value="DUF1428"/>
    <property type="match status" value="2"/>
</dbReference>
<dbReference type="InterPro" id="IPR011008">
    <property type="entry name" value="Dimeric_a/b-barrel"/>
</dbReference>
<proteinExistence type="predicted"/>
<evidence type="ECO:0000313" key="2">
    <source>
        <dbReference type="Proteomes" id="UP001549321"/>
    </source>
</evidence>
<accession>A0ABV2R4S9</accession>
<dbReference type="InterPro" id="IPR009874">
    <property type="entry name" value="DUF1428"/>
</dbReference>
<dbReference type="Gene3D" id="3.30.70.100">
    <property type="match status" value="2"/>
</dbReference>
<sequence>MTYIEGFVVAVPAANKEAYRKHAADAAAFVKEHGVTRMVETWGDDVPDGKVTDFKGAVQAQPDEVIVFSWFEYPDRATRDACNKKMMSDPRMEAMGSSMPFDAKRMIFGGFEALLDDGRPGKPGYVDGILIAVPEANKEAYLALASKTAPMFREHGASRVVETWADDVPDGKVTDFRRAVKATDGEKVVYSWIEWPSKEARNAGWEKVMADPRMRFDMPFDGQRMIYGGFAPILDV</sequence>
<evidence type="ECO:0000313" key="1">
    <source>
        <dbReference type="EMBL" id="MET4635650.1"/>
    </source>
</evidence>
<dbReference type="EMBL" id="JBEPSM010000003">
    <property type="protein sequence ID" value="MET4635650.1"/>
    <property type="molecule type" value="Genomic_DNA"/>
</dbReference>
<organism evidence="1 2">
    <name type="scientific">Kaistia defluvii</name>
    <dbReference type="NCBI Taxonomy" id="410841"/>
    <lineage>
        <taxon>Bacteria</taxon>
        <taxon>Pseudomonadati</taxon>
        <taxon>Pseudomonadota</taxon>
        <taxon>Alphaproteobacteria</taxon>
        <taxon>Hyphomicrobiales</taxon>
        <taxon>Kaistiaceae</taxon>
        <taxon>Kaistia</taxon>
    </lineage>
</organism>
<dbReference type="Proteomes" id="UP001549321">
    <property type="component" value="Unassembled WGS sequence"/>
</dbReference>